<gene>
    <name evidence="8" type="ORF">KIN_20670</name>
</gene>
<evidence type="ECO:0000259" key="6">
    <source>
        <dbReference type="Pfam" id="PF02775"/>
    </source>
</evidence>
<evidence type="ECO:0000256" key="4">
    <source>
        <dbReference type="RuleBase" id="RU362132"/>
    </source>
</evidence>
<dbReference type="Proteomes" id="UP000436822">
    <property type="component" value="Unassembled WGS sequence"/>
</dbReference>
<accession>A0A6N6JF59</accession>
<dbReference type="RefSeq" id="WP_159806582.1">
    <property type="nucleotide sequence ID" value="NZ_BLJE01000002.1"/>
</dbReference>
<dbReference type="InterPro" id="IPR029035">
    <property type="entry name" value="DHS-like_NAD/FAD-binding_dom"/>
</dbReference>
<feature type="domain" description="Thiamine pyrophosphate enzyme TPP-binding" evidence="6">
    <location>
        <begin position="384"/>
        <end position="529"/>
    </location>
</feature>
<dbReference type="EMBL" id="BLJE01000002">
    <property type="protein sequence ID" value="GFE64993.1"/>
    <property type="molecule type" value="Genomic_DNA"/>
</dbReference>
<dbReference type="SUPFAM" id="SSF52467">
    <property type="entry name" value="DHS-like NAD/FAD-binding domain"/>
    <property type="match status" value="1"/>
</dbReference>
<comment type="similarity">
    <text evidence="1 4">Belongs to the TPP enzyme family.</text>
</comment>
<reference evidence="8 9" key="1">
    <citation type="submission" date="2019-12" db="EMBL/GenBank/DDBJ databases">
        <title>Litoreibacter badius sp. nov., a novel bacteriochlorophyll a-containing bacterium in the genus Litoreibacter.</title>
        <authorList>
            <person name="Kanamuro M."/>
            <person name="Takabe Y."/>
            <person name="Mori K."/>
            <person name="Takaichi S."/>
            <person name="Hanada S."/>
        </authorList>
    </citation>
    <scope>NUCLEOTIDE SEQUENCE [LARGE SCALE GENOMIC DNA]</scope>
    <source>
        <strain evidence="8 9">K6</strain>
    </source>
</reference>
<dbReference type="GO" id="GO:0000287">
    <property type="term" value="F:magnesium ion binding"/>
    <property type="evidence" value="ECO:0007669"/>
    <property type="project" value="InterPro"/>
</dbReference>
<dbReference type="InterPro" id="IPR045229">
    <property type="entry name" value="TPP_enz"/>
</dbReference>
<evidence type="ECO:0000259" key="5">
    <source>
        <dbReference type="Pfam" id="PF00205"/>
    </source>
</evidence>
<feature type="domain" description="Thiamine pyrophosphate enzyme N-terminal TPP-binding" evidence="7">
    <location>
        <begin position="5"/>
        <end position="119"/>
    </location>
</feature>
<dbReference type="GO" id="GO:0003984">
    <property type="term" value="F:acetolactate synthase activity"/>
    <property type="evidence" value="ECO:0007669"/>
    <property type="project" value="TreeGrafter"/>
</dbReference>
<evidence type="ECO:0000259" key="7">
    <source>
        <dbReference type="Pfam" id="PF02776"/>
    </source>
</evidence>
<comment type="caution">
    <text evidence="8">The sequence shown here is derived from an EMBL/GenBank/DDBJ whole genome shotgun (WGS) entry which is preliminary data.</text>
</comment>
<dbReference type="GO" id="GO:0009099">
    <property type="term" value="P:L-valine biosynthetic process"/>
    <property type="evidence" value="ECO:0007669"/>
    <property type="project" value="TreeGrafter"/>
</dbReference>
<keyword evidence="2" id="KW-0808">Transferase</keyword>
<dbReference type="GO" id="GO:0050660">
    <property type="term" value="F:flavin adenine dinucleotide binding"/>
    <property type="evidence" value="ECO:0007669"/>
    <property type="project" value="TreeGrafter"/>
</dbReference>
<keyword evidence="3 4" id="KW-0786">Thiamine pyrophosphate</keyword>
<dbReference type="NCBIfam" id="NF006052">
    <property type="entry name" value="PRK08199.1"/>
    <property type="match status" value="1"/>
</dbReference>
<dbReference type="PROSITE" id="PS00187">
    <property type="entry name" value="TPP_ENZYMES"/>
    <property type="match status" value="1"/>
</dbReference>
<dbReference type="InterPro" id="IPR012000">
    <property type="entry name" value="Thiamin_PyroP_enz_cen_dom"/>
</dbReference>
<dbReference type="CDD" id="cd07035">
    <property type="entry name" value="TPP_PYR_POX_like"/>
    <property type="match status" value="1"/>
</dbReference>
<dbReference type="CDD" id="cd00568">
    <property type="entry name" value="TPP_enzymes"/>
    <property type="match status" value="1"/>
</dbReference>
<dbReference type="InterPro" id="IPR011766">
    <property type="entry name" value="TPP_enzyme_TPP-bd"/>
</dbReference>
<dbReference type="Pfam" id="PF02776">
    <property type="entry name" value="TPP_enzyme_N"/>
    <property type="match status" value="1"/>
</dbReference>
<name>A0A6N6JF59_9RHOB</name>
<dbReference type="Pfam" id="PF02775">
    <property type="entry name" value="TPP_enzyme_C"/>
    <property type="match status" value="1"/>
</dbReference>
<dbReference type="Pfam" id="PF00205">
    <property type="entry name" value="TPP_enzyme_M"/>
    <property type="match status" value="1"/>
</dbReference>
<protein>
    <submittedName>
        <fullName evidence="8">Thiamine pyrophosphate protein</fullName>
    </submittedName>
</protein>
<evidence type="ECO:0000256" key="2">
    <source>
        <dbReference type="ARBA" id="ARBA00022679"/>
    </source>
</evidence>
<evidence type="ECO:0000256" key="1">
    <source>
        <dbReference type="ARBA" id="ARBA00007812"/>
    </source>
</evidence>
<feature type="domain" description="Thiamine pyrophosphate enzyme central" evidence="5">
    <location>
        <begin position="190"/>
        <end position="327"/>
    </location>
</feature>
<dbReference type="InterPro" id="IPR000399">
    <property type="entry name" value="TPP-bd_CS"/>
</dbReference>
<organism evidence="8 9">
    <name type="scientific">Litoreibacter roseus</name>
    <dbReference type="NCBI Taxonomy" id="2601869"/>
    <lineage>
        <taxon>Bacteria</taxon>
        <taxon>Pseudomonadati</taxon>
        <taxon>Pseudomonadota</taxon>
        <taxon>Alphaproteobacteria</taxon>
        <taxon>Rhodobacterales</taxon>
        <taxon>Roseobacteraceae</taxon>
        <taxon>Litoreibacter</taxon>
    </lineage>
</organism>
<dbReference type="InterPro" id="IPR029061">
    <property type="entry name" value="THDP-binding"/>
</dbReference>
<dbReference type="Gene3D" id="3.40.50.1220">
    <property type="entry name" value="TPP-binding domain"/>
    <property type="match status" value="1"/>
</dbReference>
<proteinExistence type="inferred from homology"/>
<evidence type="ECO:0000256" key="3">
    <source>
        <dbReference type="ARBA" id="ARBA00023052"/>
    </source>
</evidence>
<dbReference type="Gene3D" id="3.40.50.970">
    <property type="match status" value="2"/>
</dbReference>
<keyword evidence="9" id="KW-1185">Reference proteome</keyword>
<dbReference type="PANTHER" id="PTHR18968">
    <property type="entry name" value="THIAMINE PYROPHOSPHATE ENZYMES"/>
    <property type="match status" value="1"/>
</dbReference>
<dbReference type="GO" id="GO:0009097">
    <property type="term" value="P:isoleucine biosynthetic process"/>
    <property type="evidence" value="ECO:0007669"/>
    <property type="project" value="TreeGrafter"/>
</dbReference>
<evidence type="ECO:0000313" key="8">
    <source>
        <dbReference type="EMBL" id="GFE64993.1"/>
    </source>
</evidence>
<sequence length="556" mass="59002">MGSRHGGQILADQLAIQGVKRVFSVPGESFLAALDGLYDSGIENVVCRQEGAAAMMAEAHGKLTNTPGVLFVTRGPGATNASSGIHVARQDSTPMVVFVGQIARGHRDREAFQEVDYRAMFGPLAKWVTEVDQTARLPEYIARAFSVAMSGRPGPVVLALPEDMLSGHADTPDRPKVVLSQAKAHMIDAERIAHAMEQAERPLVIAGGPGWSVTASDNLATFAAAFDVPVAVPFRRQDYLDNRHVCYVGDLGVGMNPALAAKLKDADFLLALGTRLGDIATGSYELMDPAATGKTICHVHPEPEMPGLVYHADIPITANASAVLTELTALSPSQKVSWAKWRAGARAAYETWQAPQETPGSVKMEQVIAHLSETLPENAILTNGAGNYAAFLHRYFTFKKSKTQLAPTSGSMGYGFPAAIAAKLQHPDVPVICLAGDGCFQMTLNEMSTAIQHGAAVVVIVANNGKYGTIRMHQEKTYPGRVSGTELSNPDFAALARAYGGMGQTVERTEDFPAALDNALAAGTLAVIELKLDDEVLSTGLSLSETRKLGEAATAS</sequence>
<dbReference type="InterPro" id="IPR012001">
    <property type="entry name" value="Thiamin_PyroP_enz_TPP-bd_dom"/>
</dbReference>
<dbReference type="FunFam" id="3.40.50.970:FF:000007">
    <property type="entry name" value="Acetolactate synthase"/>
    <property type="match status" value="1"/>
</dbReference>
<dbReference type="PANTHER" id="PTHR18968:SF120">
    <property type="entry name" value="ACETOLACTATE SYNTHASE LARGE SUBUNIT"/>
    <property type="match status" value="1"/>
</dbReference>
<evidence type="ECO:0000313" key="9">
    <source>
        <dbReference type="Proteomes" id="UP000436822"/>
    </source>
</evidence>
<dbReference type="GO" id="GO:0030976">
    <property type="term" value="F:thiamine pyrophosphate binding"/>
    <property type="evidence" value="ECO:0007669"/>
    <property type="project" value="InterPro"/>
</dbReference>
<dbReference type="GO" id="GO:0005948">
    <property type="term" value="C:acetolactate synthase complex"/>
    <property type="evidence" value="ECO:0007669"/>
    <property type="project" value="TreeGrafter"/>
</dbReference>
<dbReference type="AlphaFoldDB" id="A0A6N6JF59"/>
<dbReference type="OrthoDB" id="4494979at2"/>
<dbReference type="SUPFAM" id="SSF52518">
    <property type="entry name" value="Thiamin diphosphate-binding fold (THDP-binding)"/>
    <property type="match status" value="2"/>
</dbReference>